<dbReference type="Proteomes" id="UP001059773">
    <property type="component" value="Chromosome"/>
</dbReference>
<name>A0ABY5JRJ6_9BACI</name>
<keyword evidence="3" id="KW-1185">Reference proteome</keyword>
<feature type="transmembrane region" description="Helical" evidence="1">
    <location>
        <begin position="55"/>
        <end position="76"/>
    </location>
</feature>
<protein>
    <submittedName>
        <fullName evidence="2">Uncharacterized protein</fullName>
    </submittedName>
</protein>
<evidence type="ECO:0000313" key="3">
    <source>
        <dbReference type="Proteomes" id="UP001059773"/>
    </source>
</evidence>
<keyword evidence="1" id="KW-0472">Membrane</keyword>
<reference evidence="2" key="1">
    <citation type="submission" date="2022-07" db="EMBL/GenBank/DDBJ databases">
        <title>FELIX.</title>
        <authorList>
            <person name="Wan K.H."/>
            <person name="Park S."/>
            <person name="Lawrence Q."/>
            <person name="Eichenberger J.P."/>
            <person name="Booth B.W."/>
            <person name="Piaggio A.J."/>
            <person name="Chandler J.C."/>
            <person name="Franklin A.B."/>
            <person name="Celniker S.E."/>
        </authorList>
    </citation>
    <scope>NUCLEOTIDE SEQUENCE</scope>
    <source>
        <strain evidence="2">QA-1986 374</strain>
    </source>
</reference>
<organism evidence="2 3">
    <name type="scientific">Oceanobacillus jeddahense</name>
    <dbReference type="NCBI Taxonomy" id="1462527"/>
    <lineage>
        <taxon>Bacteria</taxon>
        <taxon>Bacillati</taxon>
        <taxon>Bacillota</taxon>
        <taxon>Bacilli</taxon>
        <taxon>Bacillales</taxon>
        <taxon>Bacillaceae</taxon>
        <taxon>Oceanobacillus</taxon>
    </lineage>
</organism>
<dbReference type="EMBL" id="CP101914">
    <property type="protein sequence ID" value="UUI01239.1"/>
    <property type="molecule type" value="Genomic_DNA"/>
</dbReference>
<accession>A0ABY5JRJ6</accession>
<gene>
    <name evidence="2" type="ORF">NP439_14345</name>
</gene>
<evidence type="ECO:0000313" key="2">
    <source>
        <dbReference type="EMBL" id="UUI01239.1"/>
    </source>
</evidence>
<evidence type="ECO:0000256" key="1">
    <source>
        <dbReference type="SAM" id="Phobius"/>
    </source>
</evidence>
<proteinExistence type="predicted"/>
<dbReference type="RefSeq" id="WP_256706669.1">
    <property type="nucleotide sequence ID" value="NZ_CP101914.1"/>
</dbReference>
<sequence>MIVVFVMIILLILFVNKKFANSESKSKFPAQLAMAAVAIAATVPMLFTENTGNQTFKYIAVGMGVFSAIAILYEAFLTKADN</sequence>
<feature type="transmembrane region" description="Helical" evidence="1">
    <location>
        <begin position="30"/>
        <end position="48"/>
    </location>
</feature>
<keyword evidence="1" id="KW-0812">Transmembrane</keyword>
<keyword evidence="1" id="KW-1133">Transmembrane helix</keyword>